<evidence type="ECO:0000313" key="2">
    <source>
        <dbReference type="EMBL" id="GAO14225.1"/>
    </source>
</evidence>
<dbReference type="AlphaFoldDB" id="A0A1B5KTG5"/>
<proteinExistence type="predicted"/>
<feature type="compositionally biased region" description="Polar residues" evidence="1">
    <location>
        <begin position="11"/>
        <end position="23"/>
    </location>
</feature>
<feature type="region of interest" description="Disordered" evidence="1">
    <location>
        <begin position="1"/>
        <end position="95"/>
    </location>
</feature>
<evidence type="ECO:0000313" key="3">
    <source>
        <dbReference type="Proteomes" id="UP000054053"/>
    </source>
</evidence>
<protein>
    <submittedName>
        <fullName evidence="2">Uncharacterized protein</fullName>
    </submittedName>
</protein>
<accession>A0A1B5KTG5</accession>
<feature type="region of interest" description="Disordered" evidence="1">
    <location>
        <begin position="212"/>
        <end position="236"/>
    </location>
</feature>
<gene>
    <name evidence="2" type="ORF">UVI_02001420</name>
</gene>
<dbReference type="PANTHER" id="PTHR38846">
    <property type="entry name" value="C3H1-TYPE DOMAIN-CONTAINING PROTEIN"/>
    <property type="match status" value="1"/>
</dbReference>
<reference evidence="3" key="1">
    <citation type="journal article" date="2016" name="Genome Announc.">
        <title>Genome sequence of Ustilaginoidea virens IPU010, a rice pathogenic fungus causing false smut.</title>
        <authorList>
            <person name="Kumagai T."/>
            <person name="Ishii T."/>
            <person name="Terai G."/>
            <person name="Umemura M."/>
            <person name="Machida M."/>
            <person name="Asai K."/>
        </authorList>
    </citation>
    <scope>NUCLEOTIDE SEQUENCE [LARGE SCALE GENOMIC DNA]</scope>
    <source>
        <strain evidence="3">IPU010</strain>
    </source>
</reference>
<dbReference type="PANTHER" id="PTHR38846:SF1">
    <property type="entry name" value="C3H1-TYPE DOMAIN-CONTAINING PROTEIN"/>
    <property type="match status" value="1"/>
</dbReference>
<evidence type="ECO:0000256" key="1">
    <source>
        <dbReference type="SAM" id="MobiDB-lite"/>
    </source>
</evidence>
<sequence>MSASDDEEPQMSASDAENPQMSANDDDEPPMSASDDDEPQMSANDDEEPQMSASDDDEPQMSASDDKARPPPPSQSHFSKFDNFTPDDDASFDHEFARLASSQDWAPGSQEYTQERTIAMREELKLHYFSQPQPLSDIDEELTEEEKLQGYQDLCREVRIPPSDSIAECKRLLKSTLVNIVDLIDARRMRKEVKGQYGGGEKGWGVPGIIAAAPRGGKAGRQQQQQQKKKKKKREEGWPAFWSDFRAGAQGATLISKTHEAPNRPGDSGWPRAISFWQYTEPKRDIGESSEAKVFFRLCMIKTAASHLGQASM</sequence>
<dbReference type="EMBL" id="BBTG02000001">
    <property type="protein sequence ID" value="GAO14225.1"/>
    <property type="molecule type" value="Genomic_DNA"/>
</dbReference>
<organism evidence="2 3">
    <name type="scientific">Ustilaginoidea virens</name>
    <name type="common">Rice false smut fungus</name>
    <name type="synonym">Villosiclava virens</name>
    <dbReference type="NCBI Taxonomy" id="1159556"/>
    <lineage>
        <taxon>Eukaryota</taxon>
        <taxon>Fungi</taxon>
        <taxon>Dikarya</taxon>
        <taxon>Ascomycota</taxon>
        <taxon>Pezizomycotina</taxon>
        <taxon>Sordariomycetes</taxon>
        <taxon>Hypocreomycetidae</taxon>
        <taxon>Hypocreales</taxon>
        <taxon>Clavicipitaceae</taxon>
        <taxon>Ustilaginoidea</taxon>
    </lineage>
</organism>
<feature type="compositionally biased region" description="Acidic residues" evidence="1">
    <location>
        <begin position="24"/>
        <end position="59"/>
    </location>
</feature>
<dbReference type="Proteomes" id="UP000054053">
    <property type="component" value="Unassembled WGS sequence"/>
</dbReference>
<name>A0A1B5KTG5_USTVR</name>
<comment type="caution">
    <text evidence="2">The sequence shown here is derived from an EMBL/GenBank/DDBJ whole genome shotgun (WGS) entry which is preliminary data.</text>
</comment>